<dbReference type="PANTHER" id="PTHR30461">
    <property type="entry name" value="DNA-INVERTASE FROM LAMBDOID PROPHAGE"/>
    <property type="match status" value="1"/>
</dbReference>
<dbReference type="STRING" id="479432.Sros_1857"/>
<dbReference type="InterPro" id="IPR038109">
    <property type="entry name" value="DNA_bind_recomb_sf"/>
</dbReference>
<feature type="domain" description="Recombinase" evidence="3">
    <location>
        <begin position="165"/>
        <end position="268"/>
    </location>
</feature>
<dbReference type="KEGG" id="sro:Sros_1857"/>
<proteinExistence type="predicted"/>
<dbReference type="EMBL" id="CP001814">
    <property type="protein sequence ID" value="ACZ84845.1"/>
    <property type="molecule type" value="Genomic_DNA"/>
</dbReference>
<dbReference type="PROSITE" id="PS51737">
    <property type="entry name" value="RECOMBINASE_DNA_BIND"/>
    <property type="match status" value="1"/>
</dbReference>
<dbReference type="GO" id="GO:0000150">
    <property type="term" value="F:DNA strand exchange activity"/>
    <property type="evidence" value="ECO:0007669"/>
    <property type="project" value="InterPro"/>
</dbReference>
<dbReference type="eggNOG" id="COG1961">
    <property type="taxonomic scope" value="Bacteria"/>
</dbReference>
<evidence type="ECO:0000259" key="3">
    <source>
        <dbReference type="PROSITE" id="PS51737"/>
    </source>
</evidence>
<gene>
    <name evidence="4" type="ordered locus">Sros_1857</name>
</gene>
<dbReference type="GO" id="GO:0003677">
    <property type="term" value="F:DNA binding"/>
    <property type="evidence" value="ECO:0007669"/>
    <property type="project" value="InterPro"/>
</dbReference>
<feature type="region of interest" description="Disordered" evidence="1">
    <location>
        <begin position="139"/>
        <end position="170"/>
    </location>
</feature>
<accession>D2AUI3</accession>
<dbReference type="RefSeq" id="WP_012888590.1">
    <property type="nucleotide sequence ID" value="NC_013595.1"/>
</dbReference>
<dbReference type="InterPro" id="IPR050639">
    <property type="entry name" value="SSR_resolvase"/>
</dbReference>
<evidence type="ECO:0000256" key="1">
    <source>
        <dbReference type="SAM" id="MobiDB-lite"/>
    </source>
</evidence>
<sequence length="488" mass="53686">MAPQDAPTYAIVYVRISRDKEGAGLGIDRQREDCEALAERLGFRVIAVYDDNDISAYSGKARPGYRQLLADLEAGRATAVLAWHTDRLHRSPVELEEYITVCEPRGIVTHTVKAGPIDLATPSGRMIARQLGAVARFESEHKSDRARRKRDQMAQAGQWKGGRRPFGYEDNGVTVRPDEAAEVKQASESLLSGMSMHAIVRDWNARGVKTTTGATWSTRSVRNVLTRPRNAGIMEHRGEELGPAEWPAIVDEMTWRSLCALLADPNRRTSPGSERRWLLSGIAECGICEVGGVLTYLRAGTAGKNTGEDRKTAPAYRCRLDDAAKHVVRNAIHLDKYVSAVAVERLSQPGAAAELTIRNDGGAARERAIEREALRIHEQEAGEMFAAREMTRAQLATTNREIAARRAELDLADAAAARVTALAPFASGADASQVWEDLTLDQRRAVISQVMRVVVLPAGKGRPKGWTPEYGKEWGYFDPEAVRIGWKG</sequence>
<dbReference type="Proteomes" id="UP000002029">
    <property type="component" value="Chromosome"/>
</dbReference>
<evidence type="ECO:0000313" key="4">
    <source>
        <dbReference type="EMBL" id="ACZ84845.1"/>
    </source>
</evidence>
<dbReference type="SMART" id="SM00857">
    <property type="entry name" value="Resolvase"/>
    <property type="match status" value="1"/>
</dbReference>
<organism evidence="4 5">
    <name type="scientific">Streptosporangium roseum (strain ATCC 12428 / DSM 43021 / JCM 3005 / KCTC 9067 / NCIMB 10171 / NRRL 2505 / NI 9100)</name>
    <dbReference type="NCBI Taxonomy" id="479432"/>
    <lineage>
        <taxon>Bacteria</taxon>
        <taxon>Bacillati</taxon>
        <taxon>Actinomycetota</taxon>
        <taxon>Actinomycetes</taxon>
        <taxon>Streptosporangiales</taxon>
        <taxon>Streptosporangiaceae</taxon>
        <taxon>Streptosporangium</taxon>
    </lineage>
</organism>
<dbReference type="HOGENOM" id="CLU_010686_18_18_11"/>
<dbReference type="InterPro" id="IPR036162">
    <property type="entry name" value="Resolvase-like_N_sf"/>
</dbReference>
<dbReference type="Gene3D" id="3.40.50.1390">
    <property type="entry name" value="Resolvase, N-terminal catalytic domain"/>
    <property type="match status" value="1"/>
</dbReference>
<evidence type="ECO:0000313" key="5">
    <source>
        <dbReference type="Proteomes" id="UP000002029"/>
    </source>
</evidence>
<dbReference type="CDD" id="cd00338">
    <property type="entry name" value="Ser_Recombinase"/>
    <property type="match status" value="1"/>
</dbReference>
<dbReference type="Pfam" id="PF00239">
    <property type="entry name" value="Resolvase"/>
    <property type="match status" value="1"/>
</dbReference>
<name>D2AUI3_STRRD</name>
<protein>
    <submittedName>
        <fullName evidence="4">Site-specific recombinase DNA invertase Pin</fullName>
    </submittedName>
</protein>
<dbReference type="AlphaFoldDB" id="D2AUI3"/>
<dbReference type="SUPFAM" id="SSF53041">
    <property type="entry name" value="Resolvase-like"/>
    <property type="match status" value="1"/>
</dbReference>
<dbReference type="OrthoDB" id="4500247at2"/>
<evidence type="ECO:0000259" key="2">
    <source>
        <dbReference type="PROSITE" id="PS51736"/>
    </source>
</evidence>
<reference evidence="4" key="1">
    <citation type="journal article" date="2010" name="Stand. Genomic Sci.">
        <title>Complete genome sequence of Streptosporangium roseum type strain (NI 9100).</title>
        <authorList>
            <person name="Nolan M."/>
            <person name="Sikorski J."/>
            <person name="Jando M."/>
            <person name="Lucas S."/>
            <person name="Lapidus A."/>
            <person name="Glavina Del Rio T."/>
            <person name="Chen F."/>
            <person name="Tice H."/>
            <person name="Pitluck S."/>
            <person name="Cheng J.F."/>
            <person name="Chertkov O."/>
            <person name="Sims D."/>
            <person name="Meincke L."/>
            <person name="Brettin T."/>
            <person name="Han C."/>
            <person name="Detter J.C."/>
            <person name="Bruce D."/>
            <person name="Goodwin L."/>
            <person name="Land M."/>
            <person name="Hauser L."/>
            <person name="Chang Y.J."/>
            <person name="Jeffries C.D."/>
            <person name="Ivanova N."/>
            <person name="Mavromatis K."/>
            <person name="Mikhailova N."/>
            <person name="Chen A."/>
            <person name="Palaniappan K."/>
            <person name="Chain P."/>
            <person name="Rohde M."/>
            <person name="Goker M."/>
            <person name="Bristow J."/>
            <person name="Eisen J.A."/>
            <person name="Markowitz V."/>
            <person name="Hugenholtz P."/>
            <person name="Kyrpides N.C."/>
            <person name="Klenk H.P."/>
        </authorList>
    </citation>
    <scope>NUCLEOTIDE SEQUENCE [LARGE SCALE GENOMIC DNA]</scope>
    <source>
        <strain evidence="4">DSM 43021</strain>
    </source>
</reference>
<feature type="domain" description="Resolvase/invertase-type recombinase catalytic" evidence="2">
    <location>
        <begin position="9"/>
        <end position="157"/>
    </location>
</feature>
<keyword evidence="5" id="KW-1185">Reference proteome</keyword>
<dbReference type="InterPro" id="IPR011109">
    <property type="entry name" value="DNA_bind_recombinase_dom"/>
</dbReference>
<dbReference type="PROSITE" id="PS51736">
    <property type="entry name" value="RECOMBINASES_3"/>
    <property type="match status" value="1"/>
</dbReference>
<dbReference type="Pfam" id="PF07508">
    <property type="entry name" value="Recombinase"/>
    <property type="match status" value="1"/>
</dbReference>
<dbReference type="InterPro" id="IPR006119">
    <property type="entry name" value="Resolv_N"/>
</dbReference>
<dbReference type="Gene3D" id="3.90.1750.20">
    <property type="entry name" value="Putative Large Serine Recombinase, Chain B, Domain 2"/>
    <property type="match status" value="1"/>
</dbReference>
<dbReference type="PANTHER" id="PTHR30461:SF23">
    <property type="entry name" value="DNA RECOMBINASE-RELATED"/>
    <property type="match status" value="1"/>
</dbReference>